<dbReference type="EMBL" id="SJOI01000001">
    <property type="protein sequence ID" value="TCL02082.1"/>
    <property type="molecule type" value="Genomic_DNA"/>
</dbReference>
<dbReference type="RefSeq" id="WP_165934088.1">
    <property type="nucleotide sequence ID" value="NZ_SJOI01000001.1"/>
</dbReference>
<dbReference type="AlphaFoldDB" id="A0A4R1N4Y7"/>
<dbReference type="InterPro" id="IPR009057">
    <property type="entry name" value="Homeodomain-like_sf"/>
</dbReference>
<evidence type="ECO:0000313" key="2">
    <source>
        <dbReference type="EMBL" id="TCL02082.1"/>
    </source>
</evidence>
<dbReference type="Pfam" id="PF01527">
    <property type="entry name" value="HTH_Tnp_1"/>
    <property type="match status" value="1"/>
</dbReference>
<evidence type="ECO:0000256" key="1">
    <source>
        <dbReference type="ARBA" id="ARBA00009964"/>
    </source>
</evidence>
<comment type="caution">
    <text evidence="2">The sequence shown here is derived from an EMBL/GenBank/DDBJ whole genome shotgun (WGS) entry which is preliminary data.</text>
</comment>
<proteinExistence type="inferred from homology"/>
<dbReference type="GO" id="GO:0006313">
    <property type="term" value="P:DNA transposition"/>
    <property type="evidence" value="ECO:0007669"/>
    <property type="project" value="InterPro"/>
</dbReference>
<gene>
    <name evidence="2" type="ORF">EZJ58_0074</name>
</gene>
<accession>A0A4R1N4Y7</accession>
<organism evidence="2 3">
    <name type="scientific">Sodalis ligni</name>
    <dbReference type="NCBI Taxonomy" id="2697027"/>
    <lineage>
        <taxon>Bacteria</taxon>
        <taxon>Pseudomonadati</taxon>
        <taxon>Pseudomonadota</taxon>
        <taxon>Gammaproteobacteria</taxon>
        <taxon>Enterobacterales</taxon>
        <taxon>Bruguierivoracaceae</taxon>
        <taxon>Sodalis</taxon>
    </lineage>
</organism>
<dbReference type="GO" id="GO:0003677">
    <property type="term" value="F:DNA binding"/>
    <property type="evidence" value="ECO:0007669"/>
    <property type="project" value="InterPro"/>
</dbReference>
<protein>
    <submittedName>
        <fullName evidence="2">Transposase</fullName>
    </submittedName>
</protein>
<dbReference type="GO" id="GO:0004803">
    <property type="term" value="F:transposase activity"/>
    <property type="evidence" value="ECO:0007669"/>
    <property type="project" value="InterPro"/>
</dbReference>
<reference evidence="2 3" key="1">
    <citation type="submission" date="2019-02" db="EMBL/GenBank/DDBJ databases">
        <title>Investigation of anaerobic lignin degradation for improved lignocellulosic biofuels.</title>
        <authorList>
            <person name="Deangelis K."/>
        </authorList>
    </citation>
    <scope>NUCLEOTIDE SEQUENCE [LARGE SCALE GENOMIC DNA]</scope>
    <source>
        <strain evidence="2 3">159R</strain>
    </source>
</reference>
<evidence type="ECO:0000313" key="3">
    <source>
        <dbReference type="Proteomes" id="UP000294555"/>
    </source>
</evidence>
<dbReference type="InterPro" id="IPR002514">
    <property type="entry name" value="Transposase_8"/>
</dbReference>
<comment type="similarity">
    <text evidence="1">Belongs to the transposase 8 family.</text>
</comment>
<dbReference type="Proteomes" id="UP000294555">
    <property type="component" value="Unassembled WGS sequence"/>
</dbReference>
<keyword evidence="3" id="KW-1185">Reference proteome</keyword>
<name>A0A4R1N4Y7_9GAMM</name>
<sequence>MKRISPEPKAATLAKLLPSYNMTVSAVAQMEGISVATLYNWRSQAKADRKPVPDADKNLEQSPAQARLAVIIETATLSETKLSEYCRRKGLYPEQIVMVCNEPKYASLPPAQVLPRLAGKGVYQVSESMFYRKLRRNGQVHHRGRSRAPR</sequence>
<dbReference type="SUPFAM" id="SSF46689">
    <property type="entry name" value="Homeodomain-like"/>
    <property type="match status" value="1"/>
</dbReference>